<dbReference type="AlphaFoldDB" id="A0A9W4WZT5"/>
<sequence length="40" mass="4439">IAASFVENISVIFLEPDAAFRQYALLLHNVDFVSPLYTGP</sequence>
<gene>
    <name evidence="1" type="ORF">FWILDA_LOCUS18528</name>
</gene>
<feature type="non-terminal residue" evidence="1">
    <location>
        <position position="1"/>
    </location>
</feature>
<evidence type="ECO:0000313" key="1">
    <source>
        <dbReference type="EMBL" id="CAI2198349.1"/>
    </source>
</evidence>
<accession>A0A9W4WZT5</accession>
<keyword evidence="2" id="KW-1185">Reference proteome</keyword>
<proteinExistence type="predicted"/>
<reference evidence="1" key="1">
    <citation type="submission" date="2022-08" db="EMBL/GenBank/DDBJ databases">
        <authorList>
            <person name="Kallberg Y."/>
            <person name="Tangrot J."/>
            <person name="Rosling A."/>
        </authorList>
    </citation>
    <scope>NUCLEOTIDE SEQUENCE</scope>
    <source>
        <strain evidence="1">Wild A</strain>
    </source>
</reference>
<organism evidence="1 2">
    <name type="scientific">Funneliformis geosporum</name>
    <dbReference type="NCBI Taxonomy" id="1117311"/>
    <lineage>
        <taxon>Eukaryota</taxon>
        <taxon>Fungi</taxon>
        <taxon>Fungi incertae sedis</taxon>
        <taxon>Mucoromycota</taxon>
        <taxon>Glomeromycotina</taxon>
        <taxon>Glomeromycetes</taxon>
        <taxon>Glomerales</taxon>
        <taxon>Glomeraceae</taxon>
        <taxon>Funneliformis</taxon>
    </lineage>
</organism>
<comment type="caution">
    <text evidence="1">The sequence shown here is derived from an EMBL/GenBank/DDBJ whole genome shotgun (WGS) entry which is preliminary data.</text>
</comment>
<dbReference type="Proteomes" id="UP001153678">
    <property type="component" value="Unassembled WGS sequence"/>
</dbReference>
<name>A0A9W4WZT5_9GLOM</name>
<dbReference type="EMBL" id="CAMKVN010018413">
    <property type="protein sequence ID" value="CAI2198349.1"/>
    <property type="molecule type" value="Genomic_DNA"/>
</dbReference>
<protein>
    <submittedName>
        <fullName evidence="1">14226_t:CDS:1</fullName>
    </submittedName>
</protein>
<feature type="non-terminal residue" evidence="1">
    <location>
        <position position="40"/>
    </location>
</feature>
<evidence type="ECO:0000313" key="2">
    <source>
        <dbReference type="Proteomes" id="UP001153678"/>
    </source>
</evidence>